<comment type="similarity">
    <text evidence="1">Belongs to the sigma-70 factor family. ECF subfamily.</text>
</comment>
<dbReference type="InterPro" id="IPR013249">
    <property type="entry name" value="RNA_pol_sigma70_r4_t2"/>
</dbReference>
<dbReference type="Proteomes" id="UP000177130">
    <property type="component" value="Unassembled WGS sequence"/>
</dbReference>
<dbReference type="InterPro" id="IPR039425">
    <property type="entry name" value="RNA_pol_sigma-70-like"/>
</dbReference>
<dbReference type="InterPro" id="IPR036388">
    <property type="entry name" value="WH-like_DNA-bd_sf"/>
</dbReference>
<dbReference type="EMBL" id="MHRK01000056">
    <property type="protein sequence ID" value="OHA22260.1"/>
    <property type="molecule type" value="Genomic_DNA"/>
</dbReference>
<evidence type="ECO:0000256" key="4">
    <source>
        <dbReference type="ARBA" id="ARBA00023125"/>
    </source>
</evidence>
<dbReference type="GO" id="GO:0006352">
    <property type="term" value="P:DNA-templated transcription initiation"/>
    <property type="evidence" value="ECO:0007669"/>
    <property type="project" value="InterPro"/>
</dbReference>
<dbReference type="GO" id="GO:0016987">
    <property type="term" value="F:sigma factor activity"/>
    <property type="evidence" value="ECO:0007669"/>
    <property type="project" value="UniProtKB-KW"/>
</dbReference>
<dbReference type="InterPro" id="IPR007627">
    <property type="entry name" value="RNA_pol_sigma70_r2"/>
</dbReference>
<dbReference type="InterPro" id="IPR013325">
    <property type="entry name" value="RNA_pol_sigma_r2"/>
</dbReference>
<sequence length="202" mass="22773">MIIDKKAEQFDMTFKDVPDEAIFIASLSNPVLFEVIVNRYKKAFLRKVAPVVTPIGGLGGAEDVVQEAFVKMYVKGKSFSPRGPGSFKSWAYAVLMNTCYSAYRKANRERTVSLEDHEDVALSIPIEEEPVENKFSFDFALSLIGKLPETLRRAAEGYFIKGKSHREIASLERTTEGAIRTRIHRAREIMKKLGKDSPQEPI</sequence>
<dbReference type="PANTHER" id="PTHR43133:SF8">
    <property type="entry name" value="RNA POLYMERASE SIGMA FACTOR HI_1459-RELATED"/>
    <property type="match status" value="1"/>
</dbReference>
<dbReference type="SUPFAM" id="SSF88659">
    <property type="entry name" value="Sigma3 and sigma4 domains of RNA polymerase sigma factors"/>
    <property type="match status" value="1"/>
</dbReference>
<keyword evidence="3" id="KW-0731">Sigma factor</keyword>
<dbReference type="Pfam" id="PF04542">
    <property type="entry name" value="Sigma70_r2"/>
    <property type="match status" value="1"/>
</dbReference>
<dbReference type="InterPro" id="IPR013324">
    <property type="entry name" value="RNA_pol_sigma_r3/r4-like"/>
</dbReference>
<dbReference type="STRING" id="1802306.A3C72_04165"/>
<keyword evidence="5" id="KW-0804">Transcription</keyword>
<proteinExistence type="inferred from homology"/>
<keyword evidence="4" id="KW-0238">DNA-binding</keyword>
<evidence type="ECO:0000259" key="7">
    <source>
        <dbReference type="Pfam" id="PF08281"/>
    </source>
</evidence>
<keyword evidence="2" id="KW-0805">Transcription regulation</keyword>
<dbReference type="Gene3D" id="1.10.10.10">
    <property type="entry name" value="Winged helix-like DNA-binding domain superfamily/Winged helix DNA-binding domain"/>
    <property type="match status" value="1"/>
</dbReference>
<evidence type="ECO:0000256" key="1">
    <source>
        <dbReference type="ARBA" id="ARBA00010641"/>
    </source>
</evidence>
<dbReference type="Gene3D" id="1.10.1740.10">
    <property type="match status" value="1"/>
</dbReference>
<evidence type="ECO:0000256" key="2">
    <source>
        <dbReference type="ARBA" id="ARBA00023015"/>
    </source>
</evidence>
<accession>A0A1G2MEC0</accession>
<reference evidence="8 9" key="1">
    <citation type="journal article" date="2016" name="Nat. Commun.">
        <title>Thousands of microbial genomes shed light on interconnected biogeochemical processes in an aquifer system.</title>
        <authorList>
            <person name="Anantharaman K."/>
            <person name="Brown C.T."/>
            <person name="Hug L.A."/>
            <person name="Sharon I."/>
            <person name="Castelle C.J."/>
            <person name="Probst A.J."/>
            <person name="Thomas B.C."/>
            <person name="Singh A."/>
            <person name="Wilkins M.J."/>
            <person name="Karaoz U."/>
            <person name="Brodie E.L."/>
            <person name="Williams K.H."/>
            <person name="Hubbard S.S."/>
            <person name="Banfield J.F."/>
        </authorList>
    </citation>
    <scope>NUCLEOTIDE SEQUENCE [LARGE SCALE GENOMIC DNA]</scope>
</reference>
<comment type="caution">
    <text evidence="8">The sequence shown here is derived from an EMBL/GenBank/DDBJ whole genome shotgun (WGS) entry which is preliminary data.</text>
</comment>
<name>A0A1G2MEC0_9BACT</name>
<dbReference type="PANTHER" id="PTHR43133">
    <property type="entry name" value="RNA POLYMERASE ECF-TYPE SIGMA FACTO"/>
    <property type="match status" value="1"/>
</dbReference>
<dbReference type="NCBIfam" id="TIGR02937">
    <property type="entry name" value="sigma70-ECF"/>
    <property type="match status" value="1"/>
</dbReference>
<evidence type="ECO:0000256" key="3">
    <source>
        <dbReference type="ARBA" id="ARBA00023082"/>
    </source>
</evidence>
<evidence type="ECO:0008006" key="10">
    <source>
        <dbReference type="Google" id="ProtNLM"/>
    </source>
</evidence>
<feature type="domain" description="RNA polymerase sigma factor 70 region 4 type 2" evidence="7">
    <location>
        <begin position="142"/>
        <end position="188"/>
    </location>
</feature>
<dbReference type="InterPro" id="IPR014284">
    <property type="entry name" value="RNA_pol_sigma-70_dom"/>
</dbReference>
<dbReference type="CDD" id="cd06171">
    <property type="entry name" value="Sigma70_r4"/>
    <property type="match status" value="1"/>
</dbReference>
<dbReference type="AlphaFoldDB" id="A0A1G2MEC0"/>
<evidence type="ECO:0000313" key="9">
    <source>
        <dbReference type="Proteomes" id="UP000177130"/>
    </source>
</evidence>
<evidence type="ECO:0000313" key="8">
    <source>
        <dbReference type="EMBL" id="OHA22260.1"/>
    </source>
</evidence>
<dbReference type="Pfam" id="PF08281">
    <property type="entry name" value="Sigma70_r4_2"/>
    <property type="match status" value="1"/>
</dbReference>
<dbReference type="GO" id="GO:0003677">
    <property type="term" value="F:DNA binding"/>
    <property type="evidence" value="ECO:0007669"/>
    <property type="project" value="UniProtKB-KW"/>
</dbReference>
<feature type="domain" description="RNA polymerase sigma-70 region 2" evidence="6">
    <location>
        <begin position="60"/>
        <end position="108"/>
    </location>
</feature>
<evidence type="ECO:0000259" key="6">
    <source>
        <dbReference type="Pfam" id="PF04542"/>
    </source>
</evidence>
<evidence type="ECO:0000256" key="5">
    <source>
        <dbReference type="ARBA" id="ARBA00023163"/>
    </source>
</evidence>
<gene>
    <name evidence="8" type="ORF">A3C72_04165</name>
</gene>
<organism evidence="8 9">
    <name type="scientific">Candidatus Taylorbacteria bacterium RIFCSPHIGHO2_02_FULL_43_32b</name>
    <dbReference type="NCBI Taxonomy" id="1802306"/>
    <lineage>
        <taxon>Bacteria</taxon>
        <taxon>Candidatus Tayloriibacteriota</taxon>
    </lineage>
</organism>
<dbReference type="SUPFAM" id="SSF88946">
    <property type="entry name" value="Sigma2 domain of RNA polymerase sigma factors"/>
    <property type="match status" value="1"/>
</dbReference>
<protein>
    <recommendedName>
        <fullName evidence="10">RNA polymerase sigma-70 region 2 domain-containing protein</fullName>
    </recommendedName>
</protein>